<evidence type="ECO:0000256" key="3">
    <source>
        <dbReference type="ARBA" id="ARBA00022448"/>
    </source>
</evidence>
<evidence type="ECO:0000256" key="4">
    <source>
        <dbReference type="ARBA" id="ARBA00022452"/>
    </source>
</evidence>
<evidence type="ECO:0000256" key="11">
    <source>
        <dbReference type="RuleBase" id="RU003357"/>
    </source>
</evidence>
<dbReference type="InterPro" id="IPR039426">
    <property type="entry name" value="TonB-dep_rcpt-like"/>
</dbReference>
<name>A0ABU9BS36_9BURK</name>
<evidence type="ECO:0000259" key="12">
    <source>
        <dbReference type="Pfam" id="PF00593"/>
    </source>
</evidence>
<keyword evidence="7 10" id="KW-0472">Membrane</keyword>
<keyword evidence="6 11" id="KW-0798">TonB box</keyword>
<dbReference type="InterPro" id="IPR036942">
    <property type="entry name" value="Beta-barrel_TonB_sf"/>
</dbReference>
<feature type="domain" description="TonB-dependent receptor plug" evidence="13">
    <location>
        <begin position="77"/>
        <end position="187"/>
    </location>
</feature>
<dbReference type="InterPro" id="IPR012910">
    <property type="entry name" value="Plug_dom"/>
</dbReference>
<evidence type="ECO:0000313" key="15">
    <source>
        <dbReference type="Proteomes" id="UP001371218"/>
    </source>
</evidence>
<evidence type="ECO:0000256" key="7">
    <source>
        <dbReference type="ARBA" id="ARBA00023136"/>
    </source>
</evidence>
<sequence length="738" mass="78881">MNDRDKARAQPMRARVVGRDASRWMAPRALSGPSSLVISAAVAAAFAPAVCRGQAEAAGGASQTVVVTGTRQAESAFDVPASVDRIGAEQIRDQRLQVNISEVLAAVPGMTARDRQNYAQDVQLSVRGFGARASFGIRGVRLIVDGISATLPDGQGQISHVDLASAERIEVLRGPFSALYGNSSGGVVDIVTEDGSGPPVASASVAAGSDSLWRAGLQVAGGAGAWGYTASASHFETDGYRDHSSAERDLGNLKLTWRPGEGRKLTIVANSMSLPEAQDPLGLTREQFDADARGVDAVALSFNTRKSVSQTQLGASYEHSLAPDQRLQATLYGGHRDTEQFQAIPVAPQGSPRHPGGVIDLARDYHGADLRWSLASPSAPFSMTVGLSFDALDEYRRGYENFIGDVTGVKGALRRDEDNRSTAFDGYAQATWRLAPAWRMDAGLRHSTVRVESRDHYITAANGDDSGQTDFQATTPVASLMWLASETLHLYASAGRGFETPTLNELAYRSDGSAGLNLSLQPARSDNLEVGAKWRFDGGAQTLNLAIFGVRTRDEIVTQTNQGGRASFQNAGKTRRDGVELGWSGRWGGDWRSQASMTYLDARYDEAFLICGAPPCQAPTIEVPAGNRLPGVARSSAYASLQWAPAEGWRGGAEVRYLSDVPVNDLNTDRAASYTVASASLGYRLRRGAWAFDGFVRADNLFGDRYAGSVIVNEGNGRFFEPAPGRTWLAGLNVSYGF</sequence>
<dbReference type="PANTHER" id="PTHR32552">
    <property type="entry name" value="FERRICHROME IRON RECEPTOR-RELATED"/>
    <property type="match status" value="1"/>
</dbReference>
<evidence type="ECO:0000256" key="9">
    <source>
        <dbReference type="ARBA" id="ARBA00023237"/>
    </source>
</evidence>
<dbReference type="Gene3D" id="2.170.130.10">
    <property type="entry name" value="TonB-dependent receptor, plug domain"/>
    <property type="match status" value="1"/>
</dbReference>
<evidence type="ECO:0000259" key="13">
    <source>
        <dbReference type="Pfam" id="PF07715"/>
    </source>
</evidence>
<evidence type="ECO:0000256" key="2">
    <source>
        <dbReference type="ARBA" id="ARBA00009810"/>
    </source>
</evidence>
<dbReference type="SUPFAM" id="SSF56935">
    <property type="entry name" value="Porins"/>
    <property type="match status" value="1"/>
</dbReference>
<evidence type="ECO:0000256" key="10">
    <source>
        <dbReference type="PROSITE-ProRule" id="PRU01360"/>
    </source>
</evidence>
<evidence type="ECO:0000256" key="8">
    <source>
        <dbReference type="ARBA" id="ARBA00023170"/>
    </source>
</evidence>
<keyword evidence="4 10" id="KW-1134">Transmembrane beta strand</keyword>
<dbReference type="PANTHER" id="PTHR32552:SF82">
    <property type="entry name" value="FCUA PROTEIN"/>
    <property type="match status" value="1"/>
</dbReference>
<comment type="caution">
    <text evidence="14">The sequence shown here is derived from an EMBL/GenBank/DDBJ whole genome shotgun (WGS) entry which is preliminary data.</text>
</comment>
<dbReference type="Gene3D" id="2.40.170.20">
    <property type="entry name" value="TonB-dependent receptor, beta-barrel domain"/>
    <property type="match status" value="1"/>
</dbReference>
<evidence type="ECO:0000313" key="14">
    <source>
        <dbReference type="EMBL" id="MEK8032782.1"/>
    </source>
</evidence>
<dbReference type="Pfam" id="PF07715">
    <property type="entry name" value="Plug"/>
    <property type="match status" value="1"/>
</dbReference>
<dbReference type="InterPro" id="IPR037066">
    <property type="entry name" value="Plug_dom_sf"/>
</dbReference>
<dbReference type="CDD" id="cd01347">
    <property type="entry name" value="ligand_gated_channel"/>
    <property type="match status" value="1"/>
</dbReference>
<keyword evidence="9 10" id="KW-0998">Cell outer membrane</keyword>
<feature type="domain" description="TonB-dependent receptor-like beta-barrel" evidence="12">
    <location>
        <begin position="293"/>
        <end position="692"/>
    </location>
</feature>
<evidence type="ECO:0000256" key="5">
    <source>
        <dbReference type="ARBA" id="ARBA00022692"/>
    </source>
</evidence>
<protein>
    <submittedName>
        <fullName evidence="14">TonB-dependent receptor</fullName>
    </submittedName>
</protein>
<dbReference type="EMBL" id="JBBUTG010000012">
    <property type="protein sequence ID" value="MEK8032782.1"/>
    <property type="molecule type" value="Genomic_DNA"/>
</dbReference>
<keyword evidence="5 10" id="KW-0812">Transmembrane</keyword>
<keyword evidence="3 10" id="KW-0813">Transport</keyword>
<proteinExistence type="inferred from homology"/>
<evidence type="ECO:0000256" key="1">
    <source>
        <dbReference type="ARBA" id="ARBA00004571"/>
    </source>
</evidence>
<reference evidence="14 15" key="1">
    <citation type="submission" date="2024-04" db="EMBL/GenBank/DDBJ databases">
        <title>Novel species of the genus Ideonella isolated from streams.</title>
        <authorList>
            <person name="Lu H."/>
        </authorList>
    </citation>
    <scope>NUCLEOTIDE SEQUENCE [LARGE SCALE GENOMIC DNA]</scope>
    <source>
        <strain evidence="14 15">DXS29W</strain>
    </source>
</reference>
<evidence type="ECO:0000256" key="6">
    <source>
        <dbReference type="ARBA" id="ARBA00023077"/>
    </source>
</evidence>
<keyword evidence="8 14" id="KW-0675">Receptor</keyword>
<dbReference type="InterPro" id="IPR000531">
    <property type="entry name" value="Beta-barrel_TonB"/>
</dbReference>
<keyword evidence="15" id="KW-1185">Reference proteome</keyword>
<accession>A0ABU9BS36</accession>
<comment type="subcellular location">
    <subcellularLocation>
        <location evidence="1 10">Cell outer membrane</location>
        <topology evidence="1 10">Multi-pass membrane protein</topology>
    </subcellularLocation>
</comment>
<comment type="similarity">
    <text evidence="2 10 11">Belongs to the TonB-dependent receptor family.</text>
</comment>
<dbReference type="Proteomes" id="UP001371218">
    <property type="component" value="Unassembled WGS sequence"/>
</dbReference>
<gene>
    <name evidence="14" type="ORF">AACH06_18330</name>
</gene>
<dbReference type="PROSITE" id="PS52016">
    <property type="entry name" value="TONB_DEPENDENT_REC_3"/>
    <property type="match status" value="1"/>
</dbReference>
<organism evidence="14 15">
    <name type="scientific">Ideonella lacteola</name>
    <dbReference type="NCBI Taxonomy" id="2984193"/>
    <lineage>
        <taxon>Bacteria</taxon>
        <taxon>Pseudomonadati</taxon>
        <taxon>Pseudomonadota</taxon>
        <taxon>Betaproteobacteria</taxon>
        <taxon>Burkholderiales</taxon>
        <taxon>Sphaerotilaceae</taxon>
        <taxon>Ideonella</taxon>
    </lineage>
</organism>
<dbReference type="Pfam" id="PF00593">
    <property type="entry name" value="TonB_dep_Rec_b-barrel"/>
    <property type="match status" value="1"/>
</dbReference>